<feature type="region of interest" description="Disordered" evidence="2">
    <location>
        <begin position="450"/>
        <end position="486"/>
    </location>
</feature>
<dbReference type="STRING" id="2903.R1DXE2"/>
<dbReference type="Gene3D" id="3.40.50.1820">
    <property type="entry name" value="alpha/beta hydrolase"/>
    <property type="match status" value="1"/>
</dbReference>
<dbReference type="OMA" id="GENRWRT"/>
<dbReference type="Gene3D" id="1.10.3020.10">
    <property type="entry name" value="alpha-amino acid ester hydrolase ( Helical cap domain)"/>
    <property type="match status" value="1"/>
</dbReference>
<evidence type="ECO:0000313" key="4">
    <source>
        <dbReference type="EnsemblProtists" id="EOD15401"/>
    </source>
</evidence>
<dbReference type="AlphaFoldDB" id="A0A0D3IVW6"/>
<dbReference type="SUPFAM" id="SSF53474">
    <property type="entry name" value="alpha/beta-Hydrolases"/>
    <property type="match status" value="1"/>
</dbReference>
<reference evidence="4" key="2">
    <citation type="submission" date="2024-10" db="UniProtKB">
        <authorList>
            <consortium name="EnsemblProtists"/>
        </authorList>
    </citation>
    <scope>IDENTIFICATION</scope>
</reference>
<feature type="compositionally biased region" description="Low complexity" evidence="2">
    <location>
        <begin position="461"/>
        <end position="474"/>
    </location>
</feature>
<dbReference type="eggNOG" id="ENOG502S6AZ">
    <property type="taxonomic scope" value="Eukaryota"/>
</dbReference>
<evidence type="ECO:0000313" key="5">
    <source>
        <dbReference type="Proteomes" id="UP000013827"/>
    </source>
</evidence>
<reference evidence="5" key="1">
    <citation type="journal article" date="2013" name="Nature">
        <title>Pan genome of the phytoplankton Emiliania underpins its global distribution.</title>
        <authorList>
            <person name="Read B.A."/>
            <person name="Kegel J."/>
            <person name="Klute M.J."/>
            <person name="Kuo A."/>
            <person name="Lefebvre S.C."/>
            <person name="Maumus F."/>
            <person name="Mayer C."/>
            <person name="Miller J."/>
            <person name="Monier A."/>
            <person name="Salamov A."/>
            <person name="Young J."/>
            <person name="Aguilar M."/>
            <person name="Claverie J.M."/>
            <person name="Frickenhaus S."/>
            <person name="Gonzalez K."/>
            <person name="Herman E.K."/>
            <person name="Lin Y.C."/>
            <person name="Napier J."/>
            <person name="Ogata H."/>
            <person name="Sarno A.F."/>
            <person name="Shmutz J."/>
            <person name="Schroeder D."/>
            <person name="de Vargas C."/>
            <person name="Verret F."/>
            <person name="von Dassow P."/>
            <person name="Valentin K."/>
            <person name="Van de Peer Y."/>
            <person name="Wheeler G."/>
            <person name="Dacks J.B."/>
            <person name="Delwiche C.F."/>
            <person name="Dyhrman S.T."/>
            <person name="Glockner G."/>
            <person name="John U."/>
            <person name="Richards T."/>
            <person name="Worden A.Z."/>
            <person name="Zhang X."/>
            <person name="Grigoriev I.V."/>
            <person name="Allen A.E."/>
            <person name="Bidle K."/>
            <person name="Borodovsky M."/>
            <person name="Bowler C."/>
            <person name="Brownlee C."/>
            <person name="Cock J.M."/>
            <person name="Elias M."/>
            <person name="Gladyshev V.N."/>
            <person name="Groth M."/>
            <person name="Guda C."/>
            <person name="Hadaegh A."/>
            <person name="Iglesias-Rodriguez M.D."/>
            <person name="Jenkins J."/>
            <person name="Jones B.M."/>
            <person name="Lawson T."/>
            <person name="Leese F."/>
            <person name="Lindquist E."/>
            <person name="Lobanov A."/>
            <person name="Lomsadze A."/>
            <person name="Malik S.B."/>
            <person name="Marsh M.E."/>
            <person name="Mackinder L."/>
            <person name="Mock T."/>
            <person name="Mueller-Roeber B."/>
            <person name="Pagarete A."/>
            <person name="Parker M."/>
            <person name="Probert I."/>
            <person name="Quesneville H."/>
            <person name="Raines C."/>
            <person name="Rensing S.A."/>
            <person name="Riano-Pachon D.M."/>
            <person name="Richier S."/>
            <person name="Rokitta S."/>
            <person name="Shiraiwa Y."/>
            <person name="Soanes D.M."/>
            <person name="van der Giezen M."/>
            <person name="Wahlund T.M."/>
            <person name="Williams B."/>
            <person name="Wilson W."/>
            <person name="Wolfe G."/>
            <person name="Wurch L.L."/>
        </authorList>
    </citation>
    <scope>NUCLEOTIDE SEQUENCE</scope>
</reference>
<dbReference type="InterPro" id="IPR005674">
    <property type="entry name" value="CocE/Ser_esterase"/>
</dbReference>
<dbReference type="HOGENOM" id="CLU_378326_0_0_1"/>
<dbReference type="KEGG" id="ehx:EMIHUDRAFT_103361"/>
<feature type="compositionally biased region" description="Pro residues" evidence="2">
    <location>
        <begin position="475"/>
        <end position="484"/>
    </location>
</feature>
<dbReference type="Pfam" id="PF02129">
    <property type="entry name" value="Peptidase_S15"/>
    <property type="match status" value="1"/>
</dbReference>
<dbReference type="GO" id="GO:0008239">
    <property type="term" value="F:dipeptidyl-peptidase activity"/>
    <property type="evidence" value="ECO:0007669"/>
    <property type="project" value="InterPro"/>
</dbReference>
<dbReference type="InterPro" id="IPR000383">
    <property type="entry name" value="Xaa-Pro-like_dom"/>
</dbReference>
<dbReference type="InterPro" id="IPR029058">
    <property type="entry name" value="AB_hydrolase_fold"/>
</dbReference>
<sequence>MLHLLPDLLRTLWALVLRECPGRTLLSRASSARAAVADHLWLVAAVLLRPILGGPGPFERRCFSRALRLDPPSHRVEVRELATATVNGGKDVLRATLWLPSGVKGPLPTVIIRNPYGSPYRTDWGQVLLAERGYAVLLQDTRGRFGSDGDFVPVEHEREDGLATVRWAREQPWCSGRVGVFGVSYLGLTAWAAVGACGEGELQAAVPVATTARVRSVLVQPGGAFSLELVVLWVTLVFQLLLLRRPDEMLRAAREMWSSSWWSRAKPPRPRARALTMGPLQQAVAAEEEDDEFWRGRDALCELRPGRRAAADGPPPPLHLVAGWHDFFAASQLADFELASRAQPACRLTVTPHDHWGMASLRGLQVAVRAGLSTFDAHLGDGGPAWGGTGRAWPPLRGVDSRPAIERALPVQVCFLGTQRWAGFGSWPPTQGAHELHATLTPAAELLWVPTPPKPARAEEPQAAPRTRPSAAAPAPAPPAPPAAAPAAASSRVAALVRRVSRLGAPSSPGTGLLEPAPAAARLGGAELPPQLPALPSGASLTYLYSPSAPTPACGGPSFNILNGGERSQASVERRRDVLVFSSARLPEPLTVAGPVGLTVNLCEGMLRLRAPMDAASGGAQVNLCEGMLRLRAPMDAASGGAQVGGGVDGPGVEARVELGPVAAEFPRGSRVRLHVCSAAHPRWMRNLCDDPRVPLGEQRTGMAAKVRVWVDGSSRLVLPSIPSEARRGVGPL</sequence>
<accession>A0A0D3IVW6</accession>
<protein>
    <recommendedName>
        <fullName evidence="3">Xaa-Pro dipeptidyl-peptidase C-terminal domain-containing protein</fullName>
    </recommendedName>
</protein>
<keyword evidence="1" id="KW-0378">Hydrolase</keyword>
<evidence type="ECO:0000256" key="2">
    <source>
        <dbReference type="SAM" id="MobiDB-lite"/>
    </source>
</evidence>
<name>A0A0D3IVW6_EMIH1</name>
<dbReference type="InterPro" id="IPR013736">
    <property type="entry name" value="Xaa-Pro_dipept_C"/>
</dbReference>
<dbReference type="NCBIfam" id="TIGR00976">
    <property type="entry name" value="CocE_NonD"/>
    <property type="match status" value="1"/>
</dbReference>
<dbReference type="Gene3D" id="2.60.120.260">
    <property type="entry name" value="Galactose-binding domain-like"/>
    <property type="match status" value="1"/>
</dbReference>
<dbReference type="InterPro" id="IPR008979">
    <property type="entry name" value="Galactose-bd-like_sf"/>
</dbReference>
<dbReference type="RefSeq" id="XP_005767830.1">
    <property type="nucleotide sequence ID" value="XM_005767773.1"/>
</dbReference>
<proteinExistence type="predicted"/>
<organism evidence="4 5">
    <name type="scientific">Emiliania huxleyi (strain CCMP1516)</name>
    <dbReference type="NCBI Taxonomy" id="280463"/>
    <lineage>
        <taxon>Eukaryota</taxon>
        <taxon>Haptista</taxon>
        <taxon>Haptophyta</taxon>
        <taxon>Prymnesiophyceae</taxon>
        <taxon>Isochrysidales</taxon>
        <taxon>Noelaerhabdaceae</taxon>
        <taxon>Emiliania</taxon>
    </lineage>
</organism>
<dbReference type="Proteomes" id="UP000013827">
    <property type="component" value="Unassembled WGS sequence"/>
</dbReference>
<evidence type="ECO:0000259" key="3">
    <source>
        <dbReference type="SMART" id="SM00939"/>
    </source>
</evidence>
<keyword evidence="5" id="KW-1185">Reference proteome</keyword>
<evidence type="ECO:0000256" key="1">
    <source>
        <dbReference type="ARBA" id="ARBA00022801"/>
    </source>
</evidence>
<dbReference type="PaxDb" id="2903-EOD15401"/>
<dbReference type="SMART" id="SM00939">
    <property type="entry name" value="PepX_C"/>
    <property type="match status" value="1"/>
</dbReference>
<dbReference type="EnsemblProtists" id="EOD15401">
    <property type="protein sequence ID" value="EOD15401"/>
    <property type="gene ID" value="EMIHUDRAFT_103361"/>
</dbReference>
<dbReference type="GeneID" id="17261551"/>
<dbReference type="SUPFAM" id="SSF49785">
    <property type="entry name" value="Galactose-binding domain-like"/>
    <property type="match status" value="1"/>
</dbReference>
<feature type="domain" description="Xaa-Pro dipeptidyl-peptidase C-terminal" evidence="3">
    <location>
        <begin position="372"/>
        <end position="718"/>
    </location>
</feature>